<keyword evidence="5 7" id="KW-0472">Membrane</keyword>
<feature type="transmembrane region" description="Helical" evidence="7">
    <location>
        <begin position="77"/>
        <end position="97"/>
    </location>
</feature>
<evidence type="ECO:0000313" key="10">
    <source>
        <dbReference type="Proteomes" id="UP001175261"/>
    </source>
</evidence>
<feature type="transmembrane region" description="Helical" evidence="7">
    <location>
        <begin position="129"/>
        <end position="150"/>
    </location>
</feature>
<dbReference type="InterPro" id="IPR036259">
    <property type="entry name" value="MFS_trans_sf"/>
</dbReference>
<dbReference type="Proteomes" id="UP001175261">
    <property type="component" value="Unassembled WGS sequence"/>
</dbReference>
<dbReference type="InterPro" id="IPR005829">
    <property type="entry name" value="Sugar_transporter_CS"/>
</dbReference>
<protein>
    <recommendedName>
        <fullName evidence="8">Major facilitator superfamily (MFS) profile domain-containing protein</fullName>
    </recommendedName>
</protein>
<accession>A0AA39G9W4</accession>
<dbReference type="InterPro" id="IPR010573">
    <property type="entry name" value="MFS_Str1/Tri12-like"/>
</dbReference>
<dbReference type="InterPro" id="IPR020846">
    <property type="entry name" value="MFS_dom"/>
</dbReference>
<organism evidence="9 10">
    <name type="scientific">Sarocladium strictum</name>
    <name type="common">Black bundle disease fungus</name>
    <name type="synonym">Acremonium strictum</name>
    <dbReference type="NCBI Taxonomy" id="5046"/>
    <lineage>
        <taxon>Eukaryota</taxon>
        <taxon>Fungi</taxon>
        <taxon>Dikarya</taxon>
        <taxon>Ascomycota</taxon>
        <taxon>Pezizomycotina</taxon>
        <taxon>Sordariomycetes</taxon>
        <taxon>Hypocreomycetidae</taxon>
        <taxon>Hypocreales</taxon>
        <taxon>Sarocladiaceae</taxon>
        <taxon>Sarocladium</taxon>
    </lineage>
</organism>
<feature type="transmembrane region" description="Helical" evidence="7">
    <location>
        <begin position="35"/>
        <end position="57"/>
    </location>
</feature>
<gene>
    <name evidence="9" type="ORF">NLU13_9785</name>
</gene>
<feature type="transmembrane region" description="Helical" evidence="7">
    <location>
        <begin position="264"/>
        <end position="286"/>
    </location>
</feature>
<keyword evidence="4 7" id="KW-1133">Transmembrane helix</keyword>
<comment type="subcellular location">
    <subcellularLocation>
        <location evidence="1">Membrane</location>
        <topology evidence="1">Multi-pass membrane protein</topology>
    </subcellularLocation>
</comment>
<evidence type="ECO:0000256" key="6">
    <source>
        <dbReference type="SAM" id="MobiDB-lite"/>
    </source>
</evidence>
<feature type="region of interest" description="Disordered" evidence="6">
    <location>
        <begin position="570"/>
        <end position="594"/>
    </location>
</feature>
<evidence type="ECO:0000256" key="4">
    <source>
        <dbReference type="ARBA" id="ARBA00022989"/>
    </source>
</evidence>
<feature type="transmembrane region" description="Helical" evidence="7">
    <location>
        <begin position="414"/>
        <end position="438"/>
    </location>
</feature>
<dbReference type="PANTHER" id="PTHR23501:SF109">
    <property type="entry name" value="MAJOR FACILITATOR SUPERFAMILY (MFS) PROFILE DOMAIN-CONTAINING PROTEIN-RELATED"/>
    <property type="match status" value="1"/>
</dbReference>
<feature type="transmembrane region" description="Helical" evidence="7">
    <location>
        <begin position="530"/>
        <end position="548"/>
    </location>
</feature>
<evidence type="ECO:0000256" key="3">
    <source>
        <dbReference type="ARBA" id="ARBA00022692"/>
    </source>
</evidence>
<reference evidence="9" key="1">
    <citation type="submission" date="2022-10" db="EMBL/GenBank/DDBJ databases">
        <title>Determination and structural analysis of whole genome sequence of Sarocladium strictum F4-1.</title>
        <authorList>
            <person name="Hu L."/>
            <person name="Jiang Y."/>
        </authorList>
    </citation>
    <scope>NUCLEOTIDE SEQUENCE</scope>
    <source>
        <strain evidence="9">F4-1</strain>
    </source>
</reference>
<name>A0AA39G9W4_SARSR</name>
<dbReference type="EMBL" id="JAPDFR010000010">
    <property type="protein sequence ID" value="KAK0382689.1"/>
    <property type="molecule type" value="Genomic_DNA"/>
</dbReference>
<sequence>MTEPEKQHEPSMASSVGVHVEHLQAREPQNNVSTLSLFLAVISVATGFVGPILIIALQSSVIVQIANELGDTNNLSWPLSAFSVAGAVTFSIAGNLSDVFGRRMVILTGNTMMIVGGIVGATAHSVMRLVVSDSIVGAAAGLIFVGYASISEILPNKWRGAGIGLTEFLITVPWSLVATLIATSIYSNTALSWRWFYIFGVIYATFSLVGTAAFYFPPLRPRQDFEKTRWQQFKEIDFFGCLLFGGGCCSILVAITWAGSQHPWNSAAVIAPLVVGFCSVACTFAYDAFVPASPLIPFQLIREVRKYVLCLVVAFVAGFIYYSMSALLPQATLFIFTSDSTQIGITQIPNGIGQLLFGSVASAAIGPIGHLRIQFIFWTTLMVVAVVCMAATIPHHKAAFMTLQAFGVGPFPTVTALTIVIASFNVPLPYLGVAIGLIGTFRSAGGSFGNAILQTILHSVVNEKLAPAIIEASAKLGFDPEHAGELIGATVQNALGVPFAFSNVTGITPEIEHAASEALKSAYAYAYQRVFYAIIPFGVIAIICAVLVHDPSQHLTNHTDVRMEKEGFLGHGKKSSAQPGERTNNLDNEANDVV</sequence>
<evidence type="ECO:0000256" key="2">
    <source>
        <dbReference type="ARBA" id="ARBA00022448"/>
    </source>
</evidence>
<dbReference type="GO" id="GO:0022857">
    <property type="term" value="F:transmembrane transporter activity"/>
    <property type="evidence" value="ECO:0007669"/>
    <property type="project" value="InterPro"/>
</dbReference>
<feature type="transmembrane region" description="Helical" evidence="7">
    <location>
        <begin position="348"/>
        <end position="368"/>
    </location>
</feature>
<feature type="transmembrane region" description="Helical" evidence="7">
    <location>
        <begin position="104"/>
        <end position="123"/>
    </location>
</feature>
<feature type="compositionally biased region" description="Polar residues" evidence="6">
    <location>
        <begin position="575"/>
        <end position="588"/>
    </location>
</feature>
<dbReference type="PROSITE" id="PS00216">
    <property type="entry name" value="SUGAR_TRANSPORT_1"/>
    <property type="match status" value="1"/>
</dbReference>
<dbReference type="PROSITE" id="PS50850">
    <property type="entry name" value="MFS"/>
    <property type="match status" value="1"/>
</dbReference>
<evidence type="ECO:0000256" key="1">
    <source>
        <dbReference type="ARBA" id="ARBA00004141"/>
    </source>
</evidence>
<dbReference type="Pfam" id="PF06609">
    <property type="entry name" value="TRI12"/>
    <property type="match status" value="1"/>
</dbReference>
<evidence type="ECO:0000256" key="5">
    <source>
        <dbReference type="ARBA" id="ARBA00023136"/>
    </source>
</evidence>
<dbReference type="Gene3D" id="1.20.1250.20">
    <property type="entry name" value="MFS general substrate transporter like domains"/>
    <property type="match status" value="1"/>
</dbReference>
<feature type="transmembrane region" description="Helical" evidence="7">
    <location>
        <begin position="195"/>
        <end position="216"/>
    </location>
</feature>
<dbReference type="GO" id="GO:0005886">
    <property type="term" value="C:plasma membrane"/>
    <property type="evidence" value="ECO:0007669"/>
    <property type="project" value="TreeGrafter"/>
</dbReference>
<feature type="transmembrane region" description="Helical" evidence="7">
    <location>
        <begin position="236"/>
        <end position="258"/>
    </location>
</feature>
<proteinExistence type="predicted"/>
<evidence type="ECO:0000259" key="8">
    <source>
        <dbReference type="PROSITE" id="PS50850"/>
    </source>
</evidence>
<evidence type="ECO:0000313" key="9">
    <source>
        <dbReference type="EMBL" id="KAK0382689.1"/>
    </source>
</evidence>
<dbReference type="PANTHER" id="PTHR23501">
    <property type="entry name" value="MAJOR FACILITATOR SUPERFAMILY"/>
    <property type="match status" value="1"/>
</dbReference>
<dbReference type="SUPFAM" id="SSF103473">
    <property type="entry name" value="MFS general substrate transporter"/>
    <property type="match status" value="1"/>
</dbReference>
<dbReference type="AlphaFoldDB" id="A0AA39G9W4"/>
<evidence type="ECO:0000256" key="7">
    <source>
        <dbReference type="SAM" id="Phobius"/>
    </source>
</evidence>
<feature type="domain" description="Major facilitator superfamily (MFS) profile" evidence="8">
    <location>
        <begin position="35"/>
        <end position="553"/>
    </location>
</feature>
<feature type="transmembrane region" description="Helical" evidence="7">
    <location>
        <begin position="375"/>
        <end position="394"/>
    </location>
</feature>
<keyword evidence="2" id="KW-0813">Transport</keyword>
<feature type="transmembrane region" description="Helical" evidence="7">
    <location>
        <begin position="307"/>
        <end position="328"/>
    </location>
</feature>
<keyword evidence="3 7" id="KW-0812">Transmembrane</keyword>
<keyword evidence="10" id="KW-1185">Reference proteome</keyword>
<comment type="caution">
    <text evidence="9">The sequence shown here is derived from an EMBL/GenBank/DDBJ whole genome shotgun (WGS) entry which is preliminary data.</text>
</comment>
<feature type="transmembrane region" description="Helical" evidence="7">
    <location>
        <begin position="162"/>
        <end position="183"/>
    </location>
</feature>